<keyword evidence="2" id="KW-0808">Transferase</keyword>
<evidence type="ECO:0000256" key="3">
    <source>
        <dbReference type="ARBA" id="ARBA00022692"/>
    </source>
</evidence>
<dbReference type="InterPro" id="IPR002123">
    <property type="entry name" value="Plipid/glycerol_acylTrfase"/>
</dbReference>
<protein>
    <submittedName>
        <fullName evidence="9">Lysophospholipid acyltransferase family protein</fullName>
    </submittedName>
</protein>
<comment type="subcellular location">
    <subcellularLocation>
        <location evidence="1">Membrane</location>
    </subcellularLocation>
</comment>
<evidence type="ECO:0000256" key="2">
    <source>
        <dbReference type="ARBA" id="ARBA00022679"/>
    </source>
</evidence>
<keyword evidence="4" id="KW-1133">Transmembrane helix</keyword>
<dbReference type="Proteomes" id="UP001294412">
    <property type="component" value="Unassembled WGS sequence"/>
</dbReference>
<evidence type="ECO:0000259" key="8">
    <source>
        <dbReference type="SMART" id="SM00563"/>
    </source>
</evidence>
<proteinExistence type="predicted"/>
<dbReference type="CDD" id="cd07989">
    <property type="entry name" value="LPLAT_AGPAT-like"/>
    <property type="match status" value="1"/>
</dbReference>
<gene>
    <name evidence="9" type="ORF">U0C82_01640</name>
</gene>
<accession>A0ABU5HXI6</accession>
<dbReference type="SMART" id="SM00563">
    <property type="entry name" value="PlsC"/>
    <property type="match status" value="1"/>
</dbReference>
<name>A0ABU5HXI6_9HYPH</name>
<comment type="caution">
    <text evidence="9">The sequence shown here is derived from an EMBL/GenBank/DDBJ whole genome shotgun (WGS) entry which is preliminary data.</text>
</comment>
<keyword evidence="5" id="KW-0443">Lipid metabolism</keyword>
<reference evidence="9 10" key="1">
    <citation type="submission" date="2023-12" db="EMBL/GenBank/DDBJ databases">
        <title>Description of Novel Strain Fulvimarina sp. 2208YS6-2-32 isolated from Uroteuthis (Photololigo) edulis.</title>
        <authorList>
            <person name="Park J.-S."/>
        </authorList>
    </citation>
    <scope>NUCLEOTIDE SEQUENCE [LARGE SCALE GENOMIC DNA]</scope>
    <source>
        <strain evidence="9 10">2208YS6-2-32</strain>
    </source>
</reference>
<sequence>MIARLRLVFVGVALLVTTLGLLVPQALAMALGWKLANRLPMVWQRVAARIVGIRVRLAGTPSREHPLLIVSNHVSWADITVLGSVLPLSFIAKAEVRRWPVFGWLAVLQRTVFVAREARGRTGEQADAIATRLSAGDVMVLFAEGTTSDGNEVLPFKTALFGAAQASLRMSAFETVLVQPVAIAYTHAHGFPLGRSGRPLAAWPGNVALGPHLVRFVEEGAVDAIVAFGEPIRFGPTSDRKIVAKQCEDAVRRLLAQALMGKLETRPRRGHLRDGGGRNKTV</sequence>
<keyword evidence="3" id="KW-0812">Transmembrane</keyword>
<evidence type="ECO:0000256" key="1">
    <source>
        <dbReference type="ARBA" id="ARBA00004370"/>
    </source>
</evidence>
<keyword evidence="10" id="KW-1185">Reference proteome</keyword>
<dbReference type="EMBL" id="JAXLPB010000001">
    <property type="protein sequence ID" value="MDY8107850.1"/>
    <property type="molecule type" value="Genomic_DNA"/>
</dbReference>
<feature type="domain" description="Phospholipid/glycerol acyltransferase" evidence="8">
    <location>
        <begin position="67"/>
        <end position="186"/>
    </location>
</feature>
<evidence type="ECO:0000256" key="6">
    <source>
        <dbReference type="ARBA" id="ARBA00023136"/>
    </source>
</evidence>
<evidence type="ECO:0000256" key="4">
    <source>
        <dbReference type="ARBA" id="ARBA00022989"/>
    </source>
</evidence>
<keyword evidence="7 9" id="KW-0012">Acyltransferase</keyword>
<dbReference type="Pfam" id="PF01553">
    <property type="entry name" value="Acyltransferase"/>
    <property type="match status" value="1"/>
</dbReference>
<dbReference type="PANTHER" id="PTHR23063:SF52">
    <property type="entry name" value="LYSOPHOSPHATIDYLCHOLINE ACYLTRANSFERASE"/>
    <property type="match status" value="1"/>
</dbReference>
<evidence type="ECO:0000256" key="5">
    <source>
        <dbReference type="ARBA" id="ARBA00023098"/>
    </source>
</evidence>
<dbReference type="RefSeq" id="WP_322185231.1">
    <property type="nucleotide sequence ID" value="NZ_JAXLPB010000001.1"/>
</dbReference>
<evidence type="ECO:0000313" key="9">
    <source>
        <dbReference type="EMBL" id="MDY8107850.1"/>
    </source>
</evidence>
<dbReference type="GO" id="GO:0016746">
    <property type="term" value="F:acyltransferase activity"/>
    <property type="evidence" value="ECO:0007669"/>
    <property type="project" value="UniProtKB-KW"/>
</dbReference>
<organism evidence="9 10">
    <name type="scientific">Fulvimarina uroteuthidis</name>
    <dbReference type="NCBI Taxonomy" id="3098149"/>
    <lineage>
        <taxon>Bacteria</taxon>
        <taxon>Pseudomonadati</taxon>
        <taxon>Pseudomonadota</taxon>
        <taxon>Alphaproteobacteria</taxon>
        <taxon>Hyphomicrobiales</taxon>
        <taxon>Aurantimonadaceae</taxon>
        <taxon>Fulvimarina</taxon>
    </lineage>
</organism>
<keyword evidence="6" id="KW-0472">Membrane</keyword>
<evidence type="ECO:0000256" key="7">
    <source>
        <dbReference type="ARBA" id="ARBA00023315"/>
    </source>
</evidence>
<dbReference type="PANTHER" id="PTHR23063">
    <property type="entry name" value="PHOSPHOLIPID ACYLTRANSFERASE"/>
    <property type="match status" value="1"/>
</dbReference>
<dbReference type="SUPFAM" id="SSF69593">
    <property type="entry name" value="Glycerol-3-phosphate (1)-acyltransferase"/>
    <property type="match status" value="1"/>
</dbReference>
<evidence type="ECO:0000313" key="10">
    <source>
        <dbReference type="Proteomes" id="UP001294412"/>
    </source>
</evidence>